<dbReference type="Pfam" id="PF00004">
    <property type="entry name" value="AAA"/>
    <property type="match status" value="1"/>
</dbReference>
<protein>
    <submittedName>
        <fullName evidence="2">Dynein regulatory complex protein 11 (IQ and AAA domain-containing protein 1)</fullName>
    </submittedName>
</protein>
<name>A0ABP0NEW1_9DINO</name>
<organism evidence="2 3">
    <name type="scientific">Durusdinium trenchii</name>
    <dbReference type="NCBI Taxonomy" id="1381693"/>
    <lineage>
        <taxon>Eukaryota</taxon>
        <taxon>Sar</taxon>
        <taxon>Alveolata</taxon>
        <taxon>Dinophyceae</taxon>
        <taxon>Suessiales</taxon>
        <taxon>Symbiodiniaceae</taxon>
        <taxon>Durusdinium</taxon>
    </lineage>
</organism>
<proteinExistence type="predicted"/>
<accession>A0ABP0NEW1</accession>
<reference evidence="2 3" key="1">
    <citation type="submission" date="2024-02" db="EMBL/GenBank/DDBJ databases">
        <authorList>
            <person name="Chen Y."/>
            <person name="Shah S."/>
            <person name="Dougan E. K."/>
            <person name="Thang M."/>
            <person name="Chan C."/>
        </authorList>
    </citation>
    <scope>NUCLEOTIDE SEQUENCE [LARGE SCALE GENOMIC DNA]</scope>
</reference>
<evidence type="ECO:0000313" key="2">
    <source>
        <dbReference type="EMBL" id="CAK9062337.1"/>
    </source>
</evidence>
<dbReference type="Gene3D" id="3.40.50.300">
    <property type="entry name" value="P-loop containing nucleotide triphosphate hydrolases"/>
    <property type="match status" value="1"/>
</dbReference>
<dbReference type="InterPro" id="IPR003959">
    <property type="entry name" value="ATPase_AAA_core"/>
</dbReference>
<dbReference type="Proteomes" id="UP001642464">
    <property type="component" value="Unassembled WGS sequence"/>
</dbReference>
<dbReference type="InterPro" id="IPR052267">
    <property type="entry name" value="N-DRC_Component"/>
</dbReference>
<gene>
    <name evidence="2" type="ORF">SCF082_LOCUS32500</name>
</gene>
<sequence>MREELANLKLLYDEVKKKKKPPKLKKPKKPKPPKKWCAAVGMITNREDCVPDLVEQGILKKDFLGEYHFLGAMQRSPQYTFCPPPSAQMIRSLLVEHCAQTDIRQKAPKNLTARSLLLYGPKGSGKSMLARAIAAETGASHAKGGGVSVQQPWRCHCFNSM</sequence>
<evidence type="ECO:0000259" key="1">
    <source>
        <dbReference type="Pfam" id="PF00004"/>
    </source>
</evidence>
<dbReference type="InterPro" id="IPR027417">
    <property type="entry name" value="P-loop_NTPase"/>
</dbReference>
<dbReference type="EMBL" id="CAXAMM010028180">
    <property type="protein sequence ID" value="CAK9062337.1"/>
    <property type="molecule type" value="Genomic_DNA"/>
</dbReference>
<comment type="caution">
    <text evidence="2">The sequence shown here is derived from an EMBL/GenBank/DDBJ whole genome shotgun (WGS) entry which is preliminary data.</text>
</comment>
<dbReference type="PANTHER" id="PTHR14690">
    <property type="entry name" value="IQ MOTIF CONTAINING WITH AAA DOMAIN 1"/>
    <property type="match status" value="1"/>
</dbReference>
<dbReference type="SUPFAM" id="SSF52540">
    <property type="entry name" value="P-loop containing nucleoside triphosphate hydrolases"/>
    <property type="match status" value="1"/>
</dbReference>
<evidence type="ECO:0000313" key="3">
    <source>
        <dbReference type="Proteomes" id="UP001642464"/>
    </source>
</evidence>
<dbReference type="PANTHER" id="PTHR14690:SF0">
    <property type="entry name" value="IQ MOTIF CONTAINING WITH AAA DOMAIN 1"/>
    <property type="match status" value="1"/>
</dbReference>
<keyword evidence="3" id="KW-1185">Reference proteome</keyword>
<feature type="domain" description="ATPase AAA-type core" evidence="1">
    <location>
        <begin position="116"/>
        <end position="140"/>
    </location>
</feature>